<dbReference type="AlphaFoldDB" id="A0A2S8G0C3"/>
<dbReference type="Proteomes" id="UP000238322">
    <property type="component" value="Unassembled WGS sequence"/>
</dbReference>
<accession>A0A2S8G0C3</accession>
<name>A0A2S8G0C3_9BACT</name>
<evidence type="ECO:0000313" key="1">
    <source>
        <dbReference type="EMBL" id="PQO37770.1"/>
    </source>
</evidence>
<dbReference type="OrthoDB" id="287577at2"/>
<comment type="caution">
    <text evidence="1">The sequence shown here is derived from an EMBL/GenBank/DDBJ whole genome shotgun (WGS) entry which is preliminary data.</text>
</comment>
<dbReference type="EMBL" id="PUHY01000005">
    <property type="protein sequence ID" value="PQO37770.1"/>
    <property type="molecule type" value="Genomic_DNA"/>
</dbReference>
<protein>
    <submittedName>
        <fullName evidence="1">Uncharacterized protein</fullName>
    </submittedName>
</protein>
<sequence>MSRYLIPAFGTLMILGVLTTLSADPGAIPRKVSPLDGKAVIVEMDGIYFGVKKNVRFESIGNQDFIVIPMTSAAGGETYDNWWRLDRVTQLKVFDSMEAAVAHDKKTSTFRKIEAE</sequence>
<organism evidence="1 2">
    <name type="scientific">Blastopirellula marina</name>
    <dbReference type="NCBI Taxonomy" id="124"/>
    <lineage>
        <taxon>Bacteria</taxon>
        <taxon>Pseudomonadati</taxon>
        <taxon>Planctomycetota</taxon>
        <taxon>Planctomycetia</taxon>
        <taxon>Pirellulales</taxon>
        <taxon>Pirellulaceae</taxon>
        <taxon>Blastopirellula</taxon>
    </lineage>
</organism>
<evidence type="ECO:0000313" key="2">
    <source>
        <dbReference type="Proteomes" id="UP000238322"/>
    </source>
</evidence>
<gene>
    <name evidence="1" type="ORF">C5Y83_07445</name>
</gene>
<proteinExistence type="predicted"/>
<dbReference type="RefSeq" id="WP_105329019.1">
    <property type="nucleotide sequence ID" value="NZ_PUHY01000005.1"/>
</dbReference>
<reference evidence="1 2" key="1">
    <citation type="submission" date="2018-02" db="EMBL/GenBank/DDBJ databases">
        <title>Comparative genomes isolates from brazilian mangrove.</title>
        <authorList>
            <person name="Araujo J.E."/>
            <person name="Taketani R.G."/>
            <person name="Silva M.C.P."/>
            <person name="Loureco M.V."/>
            <person name="Andreote F.D."/>
        </authorList>
    </citation>
    <scope>NUCLEOTIDE SEQUENCE [LARGE SCALE GENOMIC DNA]</scope>
    <source>
        <strain evidence="1 2">Hex-1 MGV</strain>
    </source>
</reference>